<proteinExistence type="predicted"/>
<name>A0A382JR62_9ZZZZ</name>
<feature type="non-terminal residue" evidence="1">
    <location>
        <position position="1"/>
    </location>
</feature>
<organism evidence="1">
    <name type="scientific">marine metagenome</name>
    <dbReference type="NCBI Taxonomy" id="408172"/>
    <lineage>
        <taxon>unclassified sequences</taxon>
        <taxon>metagenomes</taxon>
        <taxon>ecological metagenomes</taxon>
    </lineage>
</organism>
<protein>
    <submittedName>
        <fullName evidence="1">Uncharacterized protein</fullName>
    </submittedName>
</protein>
<sequence length="54" mass="6153">VSANDLLKSNPTDETRAGVPSHFQATLDQLEQLYDGLQLHYGNERLGKKKWKLK</sequence>
<evidence type="ECO:0000313" key="1">
    <source>
        <dbReference type="EMBL" id="SVC14590.1"/>
    </source>
</evidence>
<dbReference type="EMBL" id="UINC01075927">
    <property type="protein sequence ID" value="SVC14590.1"/>
    <property type="molecule type" value="Genomic_DNA"/>
</dbReference>
<dbReference type="AlphaFoldDB" id="A0A382JR62"/>
<gene>
    <name evidence="1" type="ORF">METZ01_LOCUS267444</name>
</gene>
<reference evidence="1" key="1">
    <citation type="submission" date="2018-05" db="EMBL/GenBank/DDBJ databases">
        <authorList>
            <person name="Lanie J.A."/>
            <person name="Ng W.-L."/>
            <person name="Kazmierczak K.M."/>
            <person name="Andrzejewski T.M."/>
            <person name="Davidsen T.M."/>
            <person name="Wayne K.J."/>
            <person name="Tettelin H."/>
            <person name="Glass J.I."/>
            <person name="Rusch D."/>
            <person name="Podicherti R."/>
            <person name="Tsui H.-C.T."/>
            <person name="Winkler M.E."/>
        </authorList>
    </citation>
    <scope>NUCLEOTIDE SEQUENCE</scope>
</reference>
<accession>A0A382JR62</accession>